<evidence type="ECO:0000313" key="2">
    <source>
        <dbReference type="EMBL" id="EDM07052.1"/>
    </source>
</evidence>
<dbReference type="Gene3D" id="2.40.50.140">
    <property type="entry name" value="Nucleic acid-binding proteins"/>
    <property type="match status" value="1"/>
</dbReference>
<dbReference type="PANTHER" id="PTHR11586">
    <property type="entry name" value="TRNA-AMINOACYLATION COFACTOR ARC1 FAMILY MEMBER"/>
    <property type="match status" value="1"/>
</dbReference>
<organism evidence="2 3">
    <name type="scientific">Rattus norvegicus</name>
    <name type="common">Rat</name>
    <dbReference type="NCBI Taxonomy" id="10116"/>
    <lineage>
        <taxon>Eukaryota</taxon>
        <taxon>Metazoa</taxon>
        <taxon>Chordata</taxon>
        <taxon>Craniata</taxon>
        <taxon>Vertebrata</taxon>
        <taxon>Euteleostomi</taxon>
        <taxon>Mammalia</taxon>
        <taxon>Eutheria</taxon>
        <taxon>Euarchontoglires</taxon>
        <taxon>Glires</taxon>
        <taxon>Rodentia</taxon>
        <taxon>Myomorpha</taxon>
        <taxon>Muroidea</taxon>
        <taxon>Muridae</taxon>
        <taxon>Murinae</taxon>
        <taxon>Rattus</taxon>
    </lineage>
</organism>
<dbReference type="SUPFAM" id="SSF50249">
    <property type="entry name" value="Nucleic acid-binding proteins"/>
    <property type="match status" value="1"/>
</dbReference>
<protein>
    <submittedName>
        <fullName evidence="2">RCG38081</fullName>
    </submittedName>
</protein>
<dbReference type="InterPro" id="IPR012340">
    <property type="entry name" value="NA-bd_OB-fold"/>
</dbReference>
<dbReference type="Proteomes" id="UP000234681">
    <property type="component" value="Chromosome X"/>
</dbReference>
<name>A6IVC8_RAT</name>
<dbReference type="AlphaFoldDB" id="A6IVC8"/>
<gene>
    <name evidence="2" type="ORF">rCG_38081</name>
</gene>
<proteinExistence type="predicted"/>
<evidence type="ECO:0000313" key="3">
    <source>
        <dbReference type="Proteomes" id="UP000234681"/>
    </source>
</evidence>
<dbReference type="InterPro" id="IPR051270">
    <property type="entry name" value="Tyrosine-tRNA_ligase_regulator"/>
</dbReference>
<accession>A6IVC8</accession>
<dbReference type="PANTHER" id="PTHR11586:SF33">
    <property type="entry name" value="AMINOACYL TRNA SYNTHASE COMPLEX-INTERACTING MULTIFUNCTIONAL PROTEIN 1"/>
    <property type="match status" value="1"/>
</dbReference>
<evidence type="ECO:0000256" key="1">
    <source>
        <dbReference type="ARBA" id="ARBA00022917"/>
    </source>
</evidence>
<dbReference type="GO" id="GO:0006412">
    <property type="term" value="P:translation"/>
    <property type="evidence" value="ECO:0007669"/>
    <property type="project" value="UniProtKB-KW"/>
</dbReference>
<dbReference type="EMBL" id="CH473969">
    <property type="protein sequence ID" value="EDM07052.1"/>
    <property type="molecule type" value="Genomic_DNA"/>
</dbReference>
<keyword evidence="1" id="KW-0648">Protein biosynthesis</keyword>
<sequence>MRGVLSQAMVKCASSSEKVEILAKSNRSVPVDRTTFDAFPGGPDKKLNPKKKIWEQIQSDLHTNDECVATHKGAPFEVKGEGEFAGPKPWPVAELN</sequence>
<reference evidence="2 3" key="1">
    <citation type="submission" date="2005-09" db="EMBL/GenBank/DDBJ databases">
        <authorList>
            <person name="Mural R.J."/>
            <person name="Li P.W."/>
            <person name="Adams M.D."/>
            <person name="Amanatides P.G."/>
            <person name="Baden-Tillson H."/>
            <person name="Barnstead M."/>
            <person name="Chin S.H."/>
            <person name="Dew I."/>
            <person name="Evans C.A."/>
            <person name="Ferriera S."/>
            <person name="Flanigan M."/>
            <person name="Fosler C."/>
            <person name="Glodek A."/>
            <person name="Gu Z."/>
            <person name="Holt R.A."/>
            <person name="Jennings D."/>
            <person name="Kraft C.L."/>
            <person name="Lu F."/>
            <person name="Nguyen T."/>
            <person name="Nusskern D.R."/>
            <person name="Pfannkoch C.M."/>
            <person name="Sitter C."/>
            <person name="Sutton G.G."/>
            <person name="Venter J.C."/>
            <person name="Wang Z."/>
            <person name="Woodage T."/>
            <person name="Zheng X.H."/>
            <person name="Zhong F."/>
        </authorList>
    </citation>
    <scope>NUCLEOTIDE SEQUENCE [LARGE SCALE GENOMIC DNA]</scope>
    <source>
        <strain>BN</strain>
        <strain evidence="3">Sprague-Dawley</strain>
    </source>
</reference>
<feature type="non-terminal residue" evidence="2">
    <location>
        <position position="96"/>
    </location>
</feature>